<feature type="region of interest" description="Disordered" evidence="1">
    <location>
        <begin position="49"/>
        <end position="81"/>
    </location>
</feature>
<dbReference type="Proteomes" id="UP000016743">
    <property type="component" value="Chromosome"/>
</dbReference>
<dbReference type="AlphaFoldDB" id="U3P7D0"/>
<proteinExistence type="predicted"/>
<gene>
    <name evidence="2" type="ORF">O159_22450</name>
</gene>
<name>U3P7D0_LEIXC</name>
<dbReference type="KEGG" id="lxy:O159_22450"/>
<feature type="compositionally biased region" description="Basic and acidic residues" evidence="1">
    <location>
        <begin position="194"/>
        <end position="205"/>
    </location>
</feature>
<keyword evidence="3" id="KW-1185">Reference proteome</keyword>
<dbReference type="STRING" id="1389489.O159_22450"/>
<feature type="region of interest" description="Disordered" evidence="1">
    <location>
        <begin position="129"/>
        <end position="235"/>
    </location>
</feature>
<dbReference type="PATRIC" id="fig|1389489.3.peg.2146"/>
<evidence type="ECO:0000256" key="1">
    <source>
        <dbReference type="SAM" id="MobiDB-lite"/>
    </source>
</evidence>
<feature type="compositionally biased region" description="Basic and acidic residues" evidence="1">
    <location>
        <begin position="133"/>
        <end position="151"/>
    </location>
</feature>
<dbReference type="HOGENOM" id="CLU_1179043_0_0_11"/>
<feature type="region of interest" description="Disordered" evidence="1">
    <location>
        <begin position="1"/>
        <end position="24"/>
    </location>
</feature>
<feature type="compositionally biased region" description="Polar residues" evidence="1">
    <location>
        <begin position="13"/>
        <end position="23"/>
    </location>
</feature>
<protein>
    <submittedName>
        <fullName evidence="2">Uncharacterized protein</fullName>
    </submittedName>
</protein>
<evidence type="ECO:0000313" key="3">
    <source>
        <dbReference type="Proteomes" id="UP000016743"/>
    </source>
</evidence>
<dbReference type="EMBL" id="CP006734">
    <property type="protein sequence ID" value="AGW42215.1"/>
    <property type="molecule type" value="Genomic_DNA"/>
</dbReference>
<sequence>MRIAADPSRETVRPSTRVWTSRGSAVADEAALDVRVRAECPRDRGVLRVPGRARVDPPGVPGGRDRAAGGDRAGGLARGVYPGCERPERLEAGFDHHDRLRQGAQFGIGVAGQGAAGVEDENGAVSVSGLPDLLERSGGAHRDSLPLEDGGHGLGPRRSRVGGAQHAPEGVPGAGEQGSEQHDERDEPAEEEPGERAAESAPDGRGRHRGGNRGRSRKPCHVRTAGGAARRVWSR</sequence>
<organism evidence="2 3">
    <name type="scientific">Leifsonia xyli subsp. cynodontis DSM 46306</name>
    <dbReference type="NCBI Taxonomy" id="1389489"/>
    <lineage>
        <taxon>Bacteria</taxon>
        <taxon>Bacillati</taxon>
        <taxon>Actinomycetota</taxon>
        <taxon>Actinomycetes</taxon>
        <taxon>Micrococcales</taxon>
        <taxon>Microbacteriaceae</taxon>
        <taxon>Leifsonia</taxon>
    </lineage>
</organism>
<feature type="compositionally biased region" description="Basic residues" evidence="1">
    <location>
        <begin position="206"/>
        <end position="221"/>
    </location>
</feature>
<reference evidence="2 3" key="1">
    <citation type="journal article" date="2013" name="Genome Announc.">
        <title>Complete Genome Sequence of Leifsonia xyli subsp. cynodontis Strain DSM46306, a Gram-Positive Bacterial Pathogen of Grasses.</title>
        <authorList>
            <person name="Monteiro-Vitorello C.B."/>
            <person name="Zerillo M.M."/>
            <person name="Van Sluys M.A."/>
            <person name="Camargo L.E."/>
            <person name="Kitajima J.P."/>
        </authorList>
    </citation>
    <scope>NUCLEOTIDE SEQUENCE [LARGE SCALE GENOMIC DNA]</scope>
    <source>
        <strain evidence="2 3">DSM 46306</strain>
    </source>
</reference>
<accession>U3P7D0</accession>
<evidence type="ECO:0000313" key="2">
    <source>
        <dbReference type="EMBL" id="AGW42215.1"/>
    </source>
</evidence>